<proteinExistence type="predicted"/>
<protein>
    <submittedName>
        <fullName evidence="2">Uncharacterized protein</fullName>
    </submittedName>
</protein>
<evidence type="ECO:0000313" key="2">
    <source>
        <dbReference type="EMBL" id="TXE13816.1"/>
    </source>
</evidence>
<dbReference type="AlphaFoldDB" id="A0A5C7AYD2"/>
<dbReference type="EMBL" id="VOSC01000007">
    <property type="protein sequence ID" value="TXE13816.1"/>
    <property type="molecule type" value="Genomic_DNA"/>
</dbReference>
<evidence type="ECO:0000256" key="1">
    <source>
        <dbReference type="SAM" id="Phobius"/>
    </source>
</evidence>
<feature type="transmembrane region" description="Helical" evidence="1">
    <location>
        <begin position="7"/>
        <end position="25"/>
    </location>
</feature>
<reference evidence="3" key="1">
    <citation type="submission" date="2019-08" db="EMBL/GenBank/DDBJ databases">
        <title>Seonamhaeicola sediminis sp. nov., isolated from marine sediment.</title>
        <authorList>
            <person name="Cao W.R."/>
        </authorList>
    </citation>
    <scope>NUCLEOTIDE SEQUENCE [LARGE SCALE GENOMIC DNA]</scope>
    <source>
        <strain evidence="3">Gy8</strain>
    </source>
</reference>
<evidence type="ECO:0000313" key="3">
    <source>
        <dbReference type="Proteomes" id="UP000321790"/>
    </source>
</evidence>
<organism evidence="2 3">
    <name type="scientific">Seonamhaeicola algicola</name>
    <dbReference type="NCBI Taxonomy" id="1719036"/>
    <lineage>
        <taxon>Bacteria</taxon>
        <taxon>Pseudomonadati</taxon>
        <taxon>Bacteroidota</taxon>
        <taxon>Flavobacteriia</taxon>
        <taxon>Flavobacteriales</taxon>
        <taxon>Flavobacteriaceae</taxon>
    </lineage>
</organism>
<keyword evidence="3" id="KW-1185">Reference proteome</keyword>
<accession>A0A5C7AYD2</accession>
<name>A0A5C7AYD2_9FLAO</name>
<keyword evidence="1" id="KW-0472">Membrane</keyword>
<keyword evidence="1" id="KW-0812">Transmembrane</keyword>
<dbReference type="OrthoDB" id="1454542at2"/>
<comment type="caution">
    <text evidence="2">The sequence shown here is derived from an EMBL/GenBank/DDBJ whole genome shotgun (WGS) entry which is preliminary data.</text>
</comment>
<feature type="transmembrane region" description="Helical" evidence="1">
    <location>
        <begin position="54"/>
        <end position="75"/>
    </location>
</feature>
<gene>
    <name evidence="2" type="ORF">FUA26_01680</name>
</gene>
<keyword evidence="1" id="KW-1133">Transmembrane helix</keyword>
<sequence>MHKKNLKIVRLYIISLICIVCYFLLENSTIISELVQISEKGRYGGFPTFFLTGLFKYGLLVVGIGIIVILTFLLMRERTKKQLNK</sequence>
<dbReference type="Proteomes" id="UP000321790">
    <property type="component" value="Unassembled WGS sequence"/>
</dbReference>